<organism evidence="3 4">
    <name type="scientific">Flammeovirga kamogawensis</name>
    <dbReference type="NCBI Taxonomy" id="373891"/>
    <lineage>
        <taxon>Bacteria</taxon>
        <taxon>Pseudomonadati</taxon>
        <taxon>Bacteroidota</taxon>
        <taxon>Cytophagia</taxon>
        <taxon>Cytophagales</taxon>
        <taxon>Flammeovirgaceae</taxon>
        <taxon>Flammeovirga</taxon>
    </lineage>
</organism>
<proteinExistence type="predicted"/>
<dbReference type="SMART" id="SM00867">
    <property type="entry name" value="YceI"/>
    <property type="match status" value="1"/>
</dbReference>
<reference evidence="3 4" key="1">
    <citation type="submission" date="2021-05" db="EMBL/GenBank/DDBJ databases">
        <title>Comparative genomic studies on the polysaccharide-degrading batcterial strains of the Flammeovirga genus.</title>
        <authorList>
            <person name="Zewei F."/>
            <person name="Zheng Z."/>
            <person name="Yu L."/>
            <person name="Ruyue G."/>
            <person name="Yanhong M."/>
            <person name="Yuanyuan C."/>
            <person name="Jingyan G."/>
            <person name="Wenjun H."/>
        </authorList>
    </citation>
    <scope>NUCLEOTIDE SEQUENCE [LARGE SCALE GENOMIC DNA]</scope>
    <source>
        <strain evidence="3 4">YS10</strain>
    </source>
</reference>
<dbReference type="SUPFAM" id="SSF101874">
    <property type="entry name" value="YceI-like"/>
    <property type="match status" value="1"/>
</dbReference>
<feature type="chain" id="PRO_5046759381" evidence="1">
    <location>
        <begin position="22"/>
        <end position="184"/>
    </location>
</feature>
<dbReference type="Proteomes" id="UP000682802">
    <property type="component" value="Chromosome 1"/>
</dbReference>
<evidence type="ECO:0000259" key="2">
    <source>
        <dbReference type="SMART" id="SM00867"/>
    </source>
</evidence>
<dbReference type="InterPro" id="IPR036761">
    <property type="entry name" value="TTHA0802/YceI-like_sf"/>
</dbReference>
<dbReference type="PANTHER" id="PTHR34406:SF1">
    <property type="entry name" value="PROTEIN YCEI"/>
    <property type="match status" value="1"/>
</dbReference>
<evidence type="ECO:0000313" key="4">
    <source>
        <dbReference type="Proteomes" id="UP000682802"/>
    </source>
</evidence>
<accession>A0ABX8GSU2</accession>
<evidence type="ECO:0000313" key="3">
    <source>
        <dbReference type="EMBL" id="QWG06312.1"/>
    </source>
</evidence>
<keyword evidence="1" id="KW-0732">Signal</keyword>
<name>A0ABX8GSU2_9BACT</name>
<keyword evidence="4" id="KW-1185">Reference proteome</keyword>
<dbReference type="PANTHER" id="PTHR34406">
    <property type="entry name" value="PROTEIN YCEI"/>
    <property type="match status" value="1"/>
</dbReference>
<dbReference type="InterPro" id="IPR007372">
    <property type="entry name" value="Lipid/polyisoprenoid-bd_YceI"/>
</dbReference>
<evidence type="ECO:0000256" key="1">
    <source>
        <dbReference type="SAM" id="SignalP"/>
    </source>
</evidence>
<dbReference type="Gene3D" id="2.40.128.110">
    <property type="entry name" value="Lipid/polyisoprenoid-binding, YceI-like"/>
    <property type="match status" value="1"/>
</dbReference>
<protein>
    <submittedName>
        <fullName evidence="3">YceI family protein</fullName>
    </submittedName>
</protein>
<dbReference type="RefSeq" id="WP_144073733.1">
    <property type="nucleotide sequence ID" value="NZ_CP076128.1"/>
</dbReference>
<gene>
    <name evidence="3" type="ORF">KM029_13335</name>
</gene>
<sequence length="184" mass="19521">MEKSLLSTFLIISLFSTLTFAQSREILNDKSEVKVEGTSSLHDWHCDVESISGSADVSVEGDKVTSVNTLDLTFVVKSLKSGKGSMDKNVYAALKEKSNPNITFKSSKATIDANGVVSAEGQLTIAGATKNVTLTAQSSVNSGVVSFAGKTTFKMTEYSVEPPTAMFGTITTGDEVTIVYNVSI</sequence>
<feature type="domain" description="Lipid/polyisoprenoid-binding YceI-like" evidence="2">
    <location>
        <begin position="23"/>
        <end position="184"/>
    </location>
</feature>
<dbReference type="Pfam" id="PF04264">
    <property type="entry name" value="YceI"/>
    <property type="match status" value="1"/>
</dbReference>
<feature type="signal peptide" evidence="1">
    <location>
        <begin position="1"/>
        <end position="21"/>
    </location>
</feature>
<dbReference type="EMBL" id="CP076128">
    <property type="protein sequence ID" value="QWG06312.1"/>
    <property type="molecule type" value="Genomic_DNA"/>
</dbReference>